<dbReference type="SUPFAM" id="SSF53335">
    <property type="entry name" value="S-adenosyl-L-methionine-dependent methyltransferases"/>
    <property type="match status" value="1"/>
</dbReference>
<sequence>MGPARKGRGHARPPLPPPPPTSSLPPLRQPESLTESRILGALDSLSSIYCPGIALPTTSSVLYTASEPFKLSSRFVPDTDSGYNSGHTSADDEEEDDDDNSPLSAGGPEAQLERLRADEHERAFAVRWVTRFIAVGDELPCFETEEGRQGALERAAEVLNALVNAPPDGEGGGDRDEEDVFTRDFTFALPGGDDGRYRRYSPICVRVGDGLAGRRGEDHLDVGLQTWGAAIVLCQMMCDDAARFGLTRAELGGEPSIVELGAGTGLVSLVLGRLLPMLGVERPVVVATDYHPAVIANLEENVRLNYGDEEEGRVDACKLDWAEEEVGKEWPLGEEKADLLIATDVVYAAEHARMLCDCASRLLAARGVFWLLATVRQNGRFNGVDKTVEDVFGCDGRANDSETGKRLTILESQELEKRSGVGRGDETFYKLFRIGWA</sequence>
<dbReference type="InterPro" id="IPR019410">
    <property type="entry name" value="Methyltransf_16"/>
</dbReference>
<feature type="region of interest" description="Disordered" evidence="1">
    <location>
        <begin position="1"/>
        <end position="34"/>
    </location>
</feature>
<dbReference type="PANTHER" id="PTHR14614:SF147">
    <property type="entry name" value="S-ADENOSYLMETHIONINE-DEPENDENT METHYLTRANSFERASE OF THE SEVEN BETA-STRAND FAMILY"/>
    <property type="match status" value="1"/>
</dbReference>
<accession>A0AA38SAV6</accession>
<evidence type="ECO:0000313" key="2">
    <source>
        <dbReference type="EMBL" id="KAJ9161341.1"/>
    </source>
</evidence>
<dbReference type="CDD" id="cd02440">
    <property type="entry name" value="AdoMet_MTases"/>
    <property type="match status" value="1"/>
</dbReference>
<dbReference type="Pfam" id="PF10294">
    <property type="entry name" value="Methyltransf_16"/>
    <property type="match status" value="1"/>
</dbReference>
<reference evidence="2" key="1">
    <citation type="submission" date="2022-07" db="EMBL/GenBank/DDBJ databases">
        <title>Fungi with potential for degradation of polypropylene.</title>
        <authorList>
            <person name="Gostincar C."/>
        </authorList>
    </citation>
    <scope>NUCLEOTIDE SEQUENCE</scope>
    <source>
        <strain evidence="2">EXF-13287</strain>
    </source>
</reference>
<proteinExistence type="predicted"/>
<evidence type="ECO:0000313" key="3">
    <source>
        <dbReference type="Proteomes" id="UP001174691"/>
    </source>
</evidence>
<dbReference type="PANTHER" id="PTHR14614">
    <property type="entry name" value="HEPATOCELLULAR CARCINOMA-ASSOCIATED ANTIGEN"/>
    <property type="match status" value="1"/>
</dbReference>
<dbReference type="AlphaFoldDB" id="A0AA38SAV6"/>
<dbReference type="InterPro" id="IPR029063">
    <property type="entry name" value="SAM-dependent_MTases_sf"/>
</dbReference>
<protein>
    <submittedName>
        <fullName evidence="2">Protein-lysine N-methyltransferase EFM2-like protein 2</fullName>
    </submittedName>
</protein>
<keyword evidence="3" id="KW-1185">Reference proteome</keyword>
<dbReference type="GO" id="GO:0008757">
    <property type="term" value="F:S-adenosylmethionine-dependent methyltransferase activity"/>
    <property type="evidence" value="ECO:0007669"/>
    <property type="project" value="UniProtKB-ARBA"/>
</dbReference>
<feature type="compositionally biased region" description="Pro residues" evidence="1">
    <location>
        <begin position="13"/>
        <end position="23"/>
    </location>
</feature>
<gene>
    <name evidence="2" type="ORF">NKR19_g2408</name>
</gene>
<organism evidence="2 3">
    <name type="scientific">Coniochaeta hoffmannii</name>
    <dbReference type="NCBI Taxonomy" id="91930"/>
    <lineage>
        <taxon>Eukaryota</taxon>
        <taxon>Fungi</taxon>
        <taxon>Dikarya</taxon>
        <taxon>Ascomycota</taxon>
        <taxon>Pezizomycotina</taxon>
        <taxon>Sordariomycetes</taxon>
        <taxon>Sordariomycetidae</taxon>
        <taxon>Coniochaetales</taxon>
        <taxon>Coniochaetaceae</taxon>
        <taxon>Coniochaeta</taxon>
    </lineage>
</organism>
<feature type="compositionally biased region" description="Basic residues" evidence="1">
    <location>
        <begin position="1"/>
        <end position="11"/>
    </location>
</feature>
<dbReference type="Proteomes" id="UP001174691">
    <property type="component" value="Unassembled WGS sequence"/>
</dbReference>
<name>A0AA38SAV6_9PEZI</name>
<dbReference type="EMBL" id="JANBVN010000024">
    <property type="protein sequence ID" value="KAJ9161341.1"/>
    <property type="molecule type" value="Genomic_DNA"/>
</dbReference>
<comment type="caution">
    <text evidence="2">The sequence shown here is derived from an EMBL/GenBank/DDBJ whole genome shotgun (WGS) entry which is preliminary data.</text>
</comment>
<dbReference type="Gene3D" id="3.40.50.150">
    <property type="entry name" value="Vaccinia Virus protein VP39"/>
    <property type="match status" value="1"/>
</dbReference>
<feature type="region of interest" description="Disordered" evidence="1">
    <location>
        <begin position="73"/>
        <end position="107"/>
    </location>
</feature>
<feature type="compositionally biased region" description="Acidic residues" evidence="1">
    <location>
        <begin position="91"/>
        <end position="100"/>
    </location>
</feature>
<evidence type="ECO:0000256" key="1">
    <source>
        <dbReference type="SAM" id="MobiDB-lite"/>
    </source>
</evidence>